<dbReference type="Gene3D" id="1.20.120.790">
    <property type="entry name" value="Heat shock protein 90, C-terminal domain"/>
    <property type="match status" value="1"/>
</dbReference>
<evidence type="ECO:0000256" key="3">
    <source>
        <dbReference type="ARBA" id="ARBA00022840"/>
    </source>
</evidence>
<dbReference type="HAMAP" id="MF_00505">
    <property type="entry name" value="HSP90"/>
    <property type="match status" value="1"/>
</dbReference>
<accession>A0A177EDP5</accession>
<dbReference type="SUPFAM" id="SSF110942">
    <property type="entry name" value="HSP90 C-terminal domain"/>
    <property type="match status" value="1"/>
</dbReference>
<feature type="compositionally biased region" description="Basic and acidic residues" evidence="6">
    <location>
        <begin position="263"/>
        <end position="275"/>
    </location>
</feature>
<dbReference type="Pfam" id="PF00183">
    <property type="entry name" value="HSP90"/>
    <property type="match status" value="1"/>
</dbReference>
<evidence type="ECO:0000256" key="5">
    <source>
        <dbReference type="PIRSR" id="PIRSR002583-1"/>
    </source>
</evidence>
<feature type="region of interest" description="Disordered" evidence="6">
    <location>
        <begin position="263"/>
        <end position="298"/>
    </location>
</feature>
<dbReference type="VEuPathDB" id="MicrosporidiaDB:NEDG_00764"/>
<dbReference type="SUPFAM" id="SSF55874">
    <property type="entry name" value="ATPase domain of HSP90 chaperone/DNA topoisomerase II/histidine kinase"/>
    <property type="match status" value="1"/>
</dbReference>
<evidence type="ECO:0000313" key="7">
    <source>
        <dbReference type="EMBL" id="OAG29631.1"/>
    </source>
</evidence>
<evidence type="ECO:0000256" key="4">
    <source>
        <dbReference type="ARBA" id="ARBA00023186"/>
    </source>
</evidence>
<evidence type="ECO:0000256" key="2">
    <source>
        <dbReference type="ARBA" id="ARBA00022741"/>
    </source>
</evidence>
<dbReference type="AlphaFoldDB" id="A0A177EDP5"/>
<dbReference type="InterPro" id="IPR036890">
    <property type="entry name" value="HATPase_C_sf"/>
</dbReference>
<feature type="binding site" evidence="5">
    <location>
        <position position="410"/>
    </location>
    <ligand>
        <name>ATP</name>
        <dbReference type="ChEBI" id="CHEBI:30616"/>
    </ligand>
</feature>
<dbReference type="GO" id="GO:0140662">
    <property type="term" value="F:ATP-dependent protein folding chaperone"/>
    <property type="evidence" value="ECO:0007669"/>
    <property type="project" value="InterPro"/>
</dbReference>
<evidence type="ECO:0000313" key="8">
    <source>
        <dbReference type="Proteomes" id="UP000185944"/>
    </source>
</evidence>
<keyword evidence="2 5" id="KW-0547">Nucleotide-binding</keyword>
<proteinExistence type="inferred from homology"/>
<dbReference type="Proteomes" id="UP000185944">
    <property type="component" value="Unassembled WGS sequence"/>
</dbReference>
<feature type="binding site" evidence="5">
    <location>
        <position position="78"/>
    </location>
    <ligand>
        <name>ATP</name>
        <dbReference type="ChEBI" id="CHEBI:30616"/>
    </ligand>
</feature>
<dbReference type="InterPro" id="IPR020575">
    <property type="entry name" value="Hsp90_N"/>
</dbReference>
<dbReference type="PRINTS" id="PR00775">
    <property type="entry name" value="HEATSHOCK90"/>
</dbReference>
<name>A0A177EDP5_9MICR</name>
<dbReference type="GO" id="GO:0005524">
    <property type="term" value="F:ATP binding"/>
    <property type="evidence" value="ECO:0007669"/>
    <property type="project" value="UniProtKB-KW"/>
</dbReference>
<comment type="caution">
    <text evidence="7">The sequence shown here is derived from an EMBL/GenBank/DDBJ whole genome shotgun (WGS) entry which is preliminary data.</text>
</comment>
<dbReference type="Gene3D" id="3.40.50.11260">
    <property type="match status" value="1"/>
</dbReference>
<dbReference type="RefSeq" id="XP_067544279.1">
    <property type="nucleotide sequence ID" value="XM_067688182.1"/>
</dbReference>
<dbReference type="SUPFAM" id="SSF54211">
    <property type="entry name" value="Ribosomal protein S5 domain 2-like"/>
    <property type="match status" value="1"/>
</dbReference>
<dbReference type="Pfam" id="PF13589">
    <property type="entry name" value="HATPase_c_3"/>
    <property type="match status" value="1"/>
</dbReference>
<dbReference type="GeneID" id="93647114"/>
<gene>
    <name evidence="7" type="ORF">NEDG_00764</name>
</gene>
<feature type="binding site" evidence="5">
    <location>
        <begin position="142"/>
        <end position="143"/>
    </location>
    <ligand>
        <name>ATP</name>
        <dbReference type="ChEBI" id="CHEBI:30616"/>
    </ligand>
</feature>
<sequence>MAENINERTDIPDFEIQKVMEEVKKEQPLDNTNTKVQFDSSVVHEAEEEAHHFDAQVDSLLSILINSVYSSKDYFLRELVSNASDANDKRKRLANSQGETIDEELTIKIVPSKEQKTITITDNGIGMSKADMINYLGSIATSGTKEFKKKLSESEDKDMGALIGQFGLGFYSAFLVADQVDVISKRQEDSVHIWSSRGPGGFVIAPYHSDAPIGTSVILHISEKCQEYLEDKKLEDLVKVHSAFIEHPIYLHTLTTKTRKVAKKEDEATEVKEESDAVEEEMKEEEEETYTEEEDKHLNSQKPLWARNPRESKISEEEYETFYKTFTNDWEKHFAVSHSHIEGDVEMQVLLFVPSRPPFNMFEKKTKADNIKLYVQNVLVTSDLSEAVPEWMSFVRGVIGSKDLPMNVSREILQGKNVMNLIKRVLVKKVIDMVIDISKNQEEYQKFYKNFGSSLKLGIYHETGETPKKLASLLRFQTTKSNGAYISLDDYIKNMKQDQNQILIITGNNNLEELKSSPYLDGYQDYEVIYMDDNIDEFVVQSLGKYKDIELQRITSEGVTLPGQASMEEAQAEFATFLTKAKEVLGEDVEKVSVSATLKNAPCTVASGKYAYSPAMLAIIKSQPGGQNNPMLSGGFMNKKTFVINPSHSIVVDLKEKLTSGDDEGFATGLRLIFETSLLECGYPLSKPSLFTAKVFSYIEAGLKK</sequence>
<reference evidence="7 8" key="1">
    <citation type="submission" date="2016-02" db="EMBL/GenBank/DDBJ databases">
        <title>Discovery of a natural microsporidian pathogen with a broad tissue tropism in Caenorhabditis elegans.</title>
        <authorList>
            <person name="Luallen R.J."/>
            <person name="Reinke A.W."/>
            <person name="Tong L."/>
            <person name="Botts M.R."/>
            <person name="Felix M.-A."/>
            <person name="Troemel E.R."/>
        </authorList>
    </citation>
    <scope>NUCLEOTIDE SEQUENCE [LARGE SCALE GENOMIC DNA]</scope>
    <source>
        <strain evidence="7 8">JUm2807</strain>
    </source>
</reference>
<keyword evidence="3 5" id="KW-0067">ATP-binding</keyword>
<protein>
    <submittedName>
        <fullName evidence="7">Molecular chaperone HtpG</fullName>
    </submittedName>
</protein>
<evidence type="ECO:0000256" key="6">
    <source>
        <dbReference type="SAM" id="MobiDB-lite"/>
    </source>
</evidence>
<dbReference type="PANTHER" id="PTHR11528">
    <property type="entry name" value="HEAT SHOCK PROTEIN 90 FAMILY MEMBER"/>
    <property type="match status" value="1"/>
</dbReference>
<dbReference type="CDD" id="cd16927">
    <property type="entry name" value="HATPase_Hsp90-like"/>
    <property type="match status" value="1"/>
</dbReference>
<dbReference type="STRING" id="1805483.A0A177EDP5"/>
<dbReference type="InterPro" id="IPR020568">
    <property type="entry name" value="Ribosomal_Su5_D2-typ_SF"/>
</dbReference>
<dbReference type="InterPro" id="IPR001404">
    <property type="entry name" value="Hsp90_fam"/>
</dbReference>
<feature type="compositionally biased region" description="Acidic residues" evidence="6">
    <location>
        <begin position="276"/>
        <end position="293"/>
    </location>
</feature>
<feature type="binding site" evidence="5">
    <location>
        <position position="122"/>
    </location>
    <ligand>
        <name>ATP</name>
        <dbReference type="ChEBI" id="CHEBI:30616"/>
    </ligand>
</feature>
<dbReference type="NCBIfam" id="NF003555">
    <property type="entry name" value="PRK05218.1"/>
    <property type="match status" value="1"/>
</dbReference>
<dbReference type="Gene3D" id="3.30.230.80">
    <property type="match status" value="1"/>
</dbReference>
<evidence type="ECO:0000256" key="1">
    <source>
        <dbReference type="ARBA" id="ARBA00008239"/>
    </source>
</evidence>
<dbReference type="Gene3D" id="3.30.565.10">
    <property type="entry name" value="Histidine kinase-like ATPase, C-terminal domain"/>
    <property type="match status" value="1"/>
</dbReference>
<dbReference type="EMBL" id="LTDL01000040">
    <property type="protein sequence ID" value="OAG29631.1"/>
    <property type="molecule type" value="Genomic_DNA"/>
</dbReference>
<dbReference type="PIRSF" id="PIRSF002583">
    <property type="entry name" value="Hsp90"/>
    <property type="match status" value="1"/>
</dbReference>
<feature type="binding site" evidence="5">
    <location>
        <begin position="165"/>
        <end position="170"/>
    </location>
    <ligand>
        <name>ATP</name>
        <dbReference type="ChEBI" id="CHEBI:30616"/>
    </ligand>
</feature>
<feature type="binding site" evidence="5">
    <location>
        <position position="82"/>
    </location>
    <ligand>
        <name>ATP</name>
        <dbReference type="ChEBI" id="CHEBI:30616"/>
    </ligand>
</feature>
<comment type="similarity">
    <text evidence="1">Belongs to the heat shock protein 90 family.</text>
</comment>
<organism evidence="7 8">
    <name type="scientific">Nematocida displodere</name>
    <dbReference type="NCBI Taxonomy" id="1805483"/>
    <lineage>
        <taxon>Eukaryota</taxon>
        <taxon>Fungi</taxon>
        <taxon>Fungi incertae sedis</taxon>
        <taxon>Microsporidia</taxon>
        <taxon>Nematocida</taxon>
    </lineage>
</organism>
<keyword evidence="8" id="KW-1185">Reference proteome</keyword>
<dbReference type="OrthoDB" id="28737at2759"/>
<feature type="binding site" evidence="5">
    <location>
        <position position="215"/>
    </location>
    <ligand>
        <name>ATP</name>
        <dbReference type="ChEBI" id="CHEBI:30616"/>
    </ligand>
</feature>
<keyword evidence="4" id="KW-0143">Chaperone</keyword>
<dbReference type="GO" id="GO:0016887">
    <property type="term" value="F:ATP hydrolysis activity"/>
    <property type="evidence" value="ECO:0007669"/>
    <property type="project" value="InterPro"/>
</dbReference>
<feature type="binding site" evidence="5">
    <location>
        <position position="127"/>
    </location>
    <ligand>
        <name>ATP</name>
        <dbReference type="ChEBI" id="CHEBI:30616"/>
    </ligand>
</feature>
<dbReference type="InterPro" id="IPR037196">
    <property type="entry name" value="HSP90_C"/>
</dbReference>
<dbReference type="GO" id="GO:0051082">
    <property type="term" value="F:unfolded protein binding"/>
    <property type="evidence" value="ECO:0007669"/>
    <property type="project" value="InterPro"/>
</dbReference>
<dbReference type="FunFam" id="3.30.565.10:FF:000005">
    <property type="entry name" value="Heat shock protein 90"/>
    <property type="match status" value="1"/>
</dbReference>